<accession>A0A423NRM7</accession>
<dbReference type="EMBL" id="MOCA01000004">
    <property type="protein sequence ID" value="ROO00909.1"/>
    <property type="molecule type" value="Genomic_DNA"/>
</dbReference>
<evidence type="ECO:0000313" key="1">
    <source>
        <dbReference type="EMBL" id="ROO00909.1"/>
    </source>
</evidence>
<dbReference type="RefSeq" id="WP_123418581.1">
    <property type="nucleotide sequence ID" value="NZ_BSCP01000036.1"/>
</dbReference>
<sequence>MRSKLEYKLQPIRIPSGWTITINNLFEVELTSETCDWFSSSVLIGGVRQSTGHCFDTRVEPEGDPDGEFVIDMLTIEYDKRGEPIKNSEKFLGEFRTKSKIEFIERIEDFMIEA</sequence>
<name>A0A423NRM7_9PSED</name>
<comment type="caution">
    <text evidence="1">The sequence shown here is derived from an EMBL/GenBank/DDBJ whole genome shotgun (WGS) entry which is preliminary data.</text>
</comment>
<dbReference type="AlphaFoldDB" id="A0A423NRM7"/>
<protein>
    <submittedName>
        <fullName evidence="1">Uncharacterized protein</fullName>
    </submittedName>
</protein>
<evidence type="ECO:0000313" key="2">
    <source>
        <dbReference type="Proteomes" id="UP000284207"/>
    </source>
</evidence>
<organism evidence="1 2">
    <name type="scientific">Pseudomonas moraviensis</name>
    <dbReference type="NCBI Taxonomy" id="321662"/>
    <lineage>
        <taxon>Bacteria</taxon>
        <taxon>Pseudomonadati</taxon>
        <taxon>Pseudomonadota</taxon>
        <taxon>Gammaproteobacteria</taxon>
        <taxon>Pseudomonadales</taxon>
        <taxon>Pseudomonadaceae</taxon>
        <taxon>Pseudomonas</taxon>
    </lineage>
</organism>
<gene>
    <name evidence="1" type="ORF">BK674_10145</name>
</gene>
<proteinExistence type="predicted"/>
<dbReference type="Proteomes" id="UP000284207">
    <property type="component" value="Unassembled WGS sequence"/>
</dbReference>
<reference evidence="1 2" key="1">
    <citation type="submission" date="2016-10" db="EMBL/GenBank/DDBJ databases">
        <title>Comparative genome analysis of multiple Pseudomonas spp. focuses on biocontrol and plant growth promoting traits.</title>
        <authorList>
            <person name="Tao X.-Y."/>
            <person name="Taylor C.G."/>
        </authorList>
    </citation>
    <scope>NUCLEOTIDE SEQUENCE [LARGE SCALE GENOMIC DNA]</scope>
    <source>
        <strain evidence="1 2">36B3</strain>
    </source>
</reference>